<proteinExistence type="predicted"/>
<accession>A0A9N9B452</accession>
<organism evidence="2 3">
    <name type="scientific">Ambispora leptoticha</name>
    <dbReference type="NCBI Taxonomy" id="144679"/>
    <lineage>
        <taxon>Eukaryota</taxon>
        <taxon>Fungi</taxon>
        <taxon>Fungi incertae sedis</taxon>
        <taxon>Mucoromycota</taxon>
        <taxon>Glomeromycotina</taxon>
        <taxon>Glomeromycetes</taxon>
        <taxon>Archaeosporales</taxon>
        <taxon>Ambisporaceae</taxon>
        <taxon>Ambispora</taxon>
    </lineage>
</organism>
<gene>
    <name evidence="2" type="ORF">ALEPTO_LOCUS5831</name>
</gene>
<dbReference type="Proteomes" id="UP000789508">
    <property type="component" value="Unassembled WGS sequence"/>
</dbReference>
<protein>
    <submittedName>
        <fullName evidence="2">18_t:CDS:1</fullName>
    </submittedName>
</protein>
<evidence type="ECO:0000256" key="1">
    <source>
        <dbReference type="SAM" id="SignalP"/>
    </source>
</evidence>
<dbReference type="AlphaFoldDB" id="A0A9N9B452"/>
<comment type="caution">
    <text evidence="2">The sequence shown here is derived from an EMBL/GenBank/DDBJ whole genome shotgun (WGS) entry which is preliminary data.</text>
</comment>
<evidence type="ECO:0000313" key="3">
    <source>
        <dbReference type="Proteomes" id="UP000789508"/>
    </source>
</evidence>
<evidence type="ECO:0000313" key="2">
    <source>
        <dbReference type="EMBL" id="CAG8550047.1"/>
    </source>
</evidence>
<reference evidence="2" key="1">
    <citation type="submission" date="2021-06" db="EMBL/GenBank/DDBJ databases">
        <authorList>
            <person name="Kallberg Y."/>
            <person name="Tangrot J."/>
            <person name="Rosling A."/>
        </authorList>
    </citation>
    <scope>NUCLEOTIDE SEQUENCE</scope>
    <source>
        <strain evidence="2">FL130A</strain>
    </source>
</reference>
<feature type="chain" id="PRO_5040511893" evidence="1">
    <location>
        <begin position="25"/>
        <end position="180"/>
    </location>
</feature>
<keyword evidence="3" id="KW-1185">Reference proteome</keyword>
<feature type="signal peptide" evidence="1">
    <location>
        <begin position="1"/>
        <end position="24"/>
    </location>
</feature>
<dbReference type="EMBL" id="CAJVPS010001771">
    <property type="protein sequence ID" value="CAG8550047.1"/>
    <property type="molecule type" value="Genomic_DNA"/>
</dbReference>
<dbReference type="OrthoDB" id="10618168at2759"/>
<keyword evidence="1" id="KW-0732">Signal</keyword>
<name>A0A9N9B452_9GLOM</name>
<sequence length="180" mass="19668">MNKQISLLFFLVVLIFILSPSVNAGDDPSKVKRGGVETPCCEPKPKQCCDCILDYCNFIPARCDKHQRILGQIQFQQFKNCSIKATGYITKAKACCENCDDVVSPPNLDVHVVEPTNYGNIHLDLDTIVTLGVPFSKWITPLVVGGTLNGFNQLTCLVAIDNSGSENSDYILGTAPVIMV</sequence>